<dbReference type="GO" id="GO:0005164">
    <property type="term" value="F:tumor necrosis factor receptor binding"/>
    <property type="evidence" value="ECO:0007669"/>
    <property type="project" value="TreeGrafter"/>
</dbReference>
<keyword evidence="3" id="KW-0862">Zinc</keyword>
<dbReference type="CDD" id="cd16449">
    <property type="entry name" value="RING-HC"/>
    <property type="match status" value="1"/>
</dbReference>
<sequence length="641" mass="71703">MQDKCPPLSAVAHGEQKSQQSLLGVADTKKMASVGHPYTLVGFSEGVDRRPLFFVEPLPVTRICSACGLVPRVKAFLPCEHFFCKSCYDQCERSGRVACPLDGDTCSDDEVTWTERPAKSVMTKQVLCWNHTNGCNVITAAAEISKHFHNECGHHMARCPKCSAEIPASDVCTHLESHCDASREPSGAAIPSRHTVSEEQEPLSVTCSDVTKRGRRIPNANSMAVSSVQARLKEISRAFKIAISATPSDDGNMDDRHSRQRLLHESLSTIQNQLSGKSDQLDDCGPNGSVNQQALSYRLMEKIEAVEQAVKQAIKIGIGHREMVEQFAALREAIECVQPELKAELAARLDAIREAMEEGNSEARAELAARLDAIREAMEEGNSEARAELAAQFVSVKEAMGDGHIQTKAEVASQFDAFRDAISNGHSETRGELSAQLAALRETMGDRDRATNSKLESISKAIDSQGDRIRHLLRDIFSHHLSINTEATTHTWTFQKYGSRRQRSITALFGEVETVDPVYLRGYCVSVDVHSSFHHGFLFRLHKGKLDDFLEWPFKFIIKLCILHPENLKKLEYCKATISENNRCFLKPVKSQNDYFPIFESLLDWEDLERNGFVHRGRISFRQTFQTSTAWFPKLVQNLRL</sequence>
<dbReference type="InterPro" id="IPR001841">
    <property type="entry name" value="Znf_RING"/>
</dbReference>
<feature type="coiled-coil region" evidence="5">
    <location>
        <begin position="342"/>
        <end position="384"/>
    </location>
</feature>
<keyword evidence="1" id="KW-0479">Metal-binding</keyword>
<feature type="domain" description="RING-type" evidence="7">
    <location>
        <begin position="64"/>
        <end position="102"/>
    </location>
</feature>
<dbReference type="PANTHER" id="PTHR10131">
    <property type="entry name" value="TNF RECEPTOR ASSOCIATED FACTOR"/>
    <property type="match status" value="1"/>
</dbReference>
<gene>
    <name evidence="8" type="ORF">HPB48_023151</name>
</gene>
<dbReference type="PANTHER" id="PTHR10131:SF138">
    <property type="entry name" value="RE66324P"/>
    <property type="match status" value="1"/>
</dbReference>
<evidence type="ECO:0000313" key="8">
    <source>
        <dbReference type="EMBL" id="KAH9380196.1"/>
    </source>
</evidence>
<dbReference type="Proteomes" id="UP000821853">
    <property type="component" value="Chromosome 8"/>
</dbReference>
<reference evidence="8 9" key="1">
    <citation type="journal article" date="2020" name="Cell">
        <title>Large-Scale Comparative Analyses of Tick Genomes Elucidate Their Genetic Diversity and Vector Capacities.</title>
        <authorList>
            <consortium name="Tick Genome and Microbiome Consortium (TIGMIC)"/>
            <person name="Jia N."/>
            <person name="Wang J."/>
            <person name="Shi W."/>
            <person name="Du L."/>
            <person name="Sun Y."/>
            <person name="Zhan W."/>
            <person name="Jiang J.F."/>
            <person name="Wang Q."/>
            <person name="Zhang B."/>
            <person name="Ji P."/>
            <person name="Bell-Sakyi L."/>
            <person name="Cui X.M."/>
            <person name="Yuan T.T."/>
            <person name="Jiang B.G."/>
            <person name="Yang W.F."/>
            <person name="Lam T.T."/>
            <person name="Chang Q.C."/>
            <person name="Ding S.J."/>
            <person name="Wang X.J."/>
            <person name="Zhu J.G."/>
            <person name="Ruan X.D."/>
            <person name="Zhao L."/>
            <person name="Wei J.T."/>
            <person name="Ye R.Z."/>
            <person name="Que T.C."/>
            <person name="Du C.H."/>
            <person name="Zhou Y.H."/>
            <person name="Cheng J.X."/>
            <person name="Dai P.F."/>
            <person name="Guo W.B."/>
            <person name="Han X.H."/>
            <person name="Huang E.J."/>
            <person name="Li L.F."/>
            <person name="Wei W."/>
            <person name="Gao Y.C."/>
            <person name="Liu J.Z."/>
            <person name="Shao H.Z."/>
            <person name="Wang X."/>
            <person name="Wang C.C."/>
            <person name="Yang T.C."/>
            <person name="Huo Q.B."/>
            <person name="Li W."/>
            <person name="Chen H.Y."/>
            <person name="Chen S.E."/>
            <person name="Zhou L.G."/>
            <person name="Ni X.B."/>
            <person name="Tian J.H."/>
            <person name="Sheng Y."/>
            <person name="Liu T."/>
            <person name="Pan Y.S."/>
            <person name="Xia L.Y."/>
            <person name="Li J."/>
            <person name="Zhao F."/>
            <person name="Cao W.C."/>
        </authorList>
    </citation>
    <scope>NUCLEOTIDE SEQUENCE [LARGE SCALE GENOMIC DNA]</scope>
    <source>
        <strain evidence="8">HaeL-2018</strain>
    </source>
</reference>
<dbReference type="GO" id="GO:0008270">
    <property type="term" value="F:zinc ion binding"/>
    <property type="evidence" value="ECO:0007669"/>
    <property type="project" value="UniProtKB-KW"/>
</dbReference>
<dbReference type="InterPro" id="IPR008974">
    <property type="entry name" value="TRAF-like"/>
</dbReference>
<feature type="region of interest" description="Disordered" evidence="6">
    <location>
        <begin position="183"/>
        <end position="203"/>
    </location>
</feature>
<comment type="caution">
    <text evidence="8">The sequence shown here is derived from an EMBL/GenBank/DDBJ whole genome shotgun (WGS) entry which is preliminary data.</text>
</comment>
<name>A0A9J6H0F2_HAELO</name>
<dbReference type="Gene3D" id="1.20.120.20">
    <property type="entry name" value="Apolipoprotein"/>
    <property type="match status" value="1"/>
</dbReference>
<keyword evidence="5" id="KW-0175">Coiled coil</keyword>
<dbReference type="SUPFAM" id="SSF58113">
    <property type="entry name" value="Apolipoprotein A-I"/>
    <property type="match status" value="1"/>
</dbReference>
<dbReference type="InterPro" id="IPR013083">
    <property type="entry name" value="Znf_RING/FYVE/PHD"/>
</dbReference>
<dbReference type="PROSITE" id="PS50089">
    <property type="entry name" value="ZF_RING_2"/>
    <property type="match status" value="1"/>
</dbReference>
<organism evidence="8 9">
    <name type="scientific">Haemaphysalis longicornis</name>
    <name type="common">Bush tick</name>
    <dbReference type="NCBI Taxonomy" id="44386"/>
    <lineage>
        <taxon>Eukaryota</taxon>
        <taxon>Metazoa</taxon>
        <taxon>Ecdysozoa</taxon>
        <taxon>Arthropoda</taxon>
        <taxon>Chelicerata</taxon>
        <taxon>Arachnida</taxon>
        <taxon>Acari</taxon>
        <taxon>Parasitiformes</taxon>
        <taxon>Ixodida</taxon>
        <taxon>Ixodoidea</taxon>
        <taxon>Ixodidae</taxon>
        <taxon>Haemaphysalinae</taxon>
        <taxon>Haemaphysalis</taxon>
    </lineage>
</organism>
<evidence type="ECO:0000256" key="4">
    <source>
        <dbReference type="PROSITE-ProRule" id="PRU00175"/>
    </source>
</evidence>
<proteinExistence type="predicted"/>
<evidence type="ECO:0000256" key="2">
    <source>
        <dbReference type="ARBA" id="ARBA00022771"/>
    </source>
</evidence>
<dbReference type="SUPFAM" id="SSF57850">
    <property type="entry name" value="RING/U-box"/>
    <property type="match status" value="1"/>
</dbReference>
<dbReference type="OrthoDB" id="6499288at2759"/>
<dbReference type="AlphaFoldDB" id="A0A9J6H0F2"/>
<dbReference type="EMBL" id="JABSTR010000010">
    <property type="protein sequence ID" value="KAH9380196.1"/>
    <property type="molecule type" value="Genomic_DNA"/>
</dbReference>
<keyword evidence="2 4" id="KW-0863">Zinc-finger</keyword>
<evidence type="ECO:0000256" key="1">
    <source>
        <dbReference type="ARBA" id="ARBA00022723"/>
    </source>
</evidence>
<dbReference type="OMA" id="NTEATTH"/>
<evidence type="ECO:0000259" key="7">
    <source>
        <dbReference type="PROSITE" id="PS50089"/>
    </source>
</evidence>
<dbReference type="InterPro" id="IPR049342">
    <property type="entry name" value="TRAF1-6_MATH_dom"/>
</dbReference>
<protein>
    <recommendedName>
        <fullName evidence="7">RING-type domain-containing protein</fullName>
    </recommendedName>
</protein>
<evidence type="ECO:0000256" key="6">
    <source>
        <dbReference type="SAM" id="MobiDB-lite"/>
    </source>
</evidence>
<dbReference type="PROSITE" id="PS00518">
    <property type="entry name" value="ZF_RING_1"/>
    <property type="match status" value="1"/>
</dbReference>
<evidence type="ECO:0000256" key="3">
    <source>
        <dbReference type="ARBA" id="ARBA00022833"/>
    </source>
</evidence>
<accession>A0A9J6H0F2</accession>
<dbReference type="GO" id="GO:0009898">
    <property type="term" value="C:cytoplasmic side of plasma membrane"/>
    <property type="evidence" value="ECO:0007669"/>
    <property type="project" value="TreeGrafter"/>
</dbReference>
<dbReference type="Gene3D" id="2.60.210.10">
    <property type="entry name" value="Apoptosis, Tumor Necrosis Factor Receptor Associated Protein 2, Chain A"/>
    <property type="match status" value="1"/>
</dbReference>
<dbReference type="InterPro" id="IPR017907">
    <property type="entry name" value="Znf_RING_CS"/>
</dbReference>
<evidence type="ECO:0000313" key="9">
    <source>
        <dbReference type="Proteomes" id="UP000821853"/>
    </source>
</evidence>
<keyword evidence="9" id="KW-1185">Reference proteome</keyword>
<dbReference type="VEuPathDB" id="VectorBase:HLOH_044293"/>
<evidence type="ECO:0000256" key="5">
    <source>
        <dbReference type="SAM" id="Coils"/>
    </source>
</evidence>
<dbReference type="Gene3D" id="3.30.40.10">
    <property type="entry name" value="Zinc/RING finger domain, C3HC4 (zinc finger)"/>
    <property type="match status" value="1"/>
</dbReference>
<dbReference type="SUPFAM" id="SSF49599">
    <property type="entry name" value="TRAF domain-like"/>
    <property type="match status" value="2"/>
</dbReference>
<dbReference type="GO" id="GO:0043122">
    <property type="term" value="P:regulation of canonical NF-kappaB signal transduction"/>
    <property type="evidence" value="ECO:0007669"/>
    <property type="project" value="TreeGrafter"/>
</dbReference>
<dbReference type="Pfam" id="PF21355">
    <property type="entry name" value="TRAF-mep_MATH"/>
    <property type="match status" value="1"/>
</dbReference>